<organism evidence="3 4">
    <name type="scientific">Coniochaeta hoffmannii</name>
    <dbReference type="NCBI Taxonomy" id="91930"/>
    <lineage>
        <taxon>Eukaryota</taxon>
        <taxon>Fungi</taxon>
        <taxon>Dikarya</taxon>
        <taxon>Ascomycota</taxon>
        <taxon>Pezizomycotina</taxon>
        <taxon>Sordariomycetes</taxon>
        <taxon>Sordariomycetidae</taxon>
        <taxon>Coniochaetales</taxon>
        <taxon>Coniochaetaceae</taxon>
        <taxon>Coniochaeta</taxon>
    </lineage>
</organism>
<comment type="caution">
    <text evidence="3">The sequence shown here is derived from an EMBL/GenBank/DDBJ whole genome shotgun (WGS) entry which is preliminary data.</text>
</comment>
<keyword evidence="4" id="KW-1185">Reference proteome</keyword>
<feature type="compositionally biased region" description="Polar residues" evidence="1">
    <location>
        <begin position="9"/>
        <end position="34"/>
    </location>
</feature>
<dbReference type="Proteomes" id="UP001174691">
    <property type="component" value="Unassembled WGS sequence"/>
</dbReference>
<feature type="compositionally biased region" description="Basic and acidic residues" evidence="1">
    <location>
        <begin position="536"/>
        <end position="547"/>
    </location>
</feature>
<feature type="compositionally biased region" description="Low complexity" evidence="1">
    <location>
        <begin position="1043"/>
        <end position="1065"/>
    </location>
</feature>
<feature type="compositionally biased region" description="Low complexity" evidence="1">
    <location>
        <begin position="141"/>
        <end position="159"/>
    </location>
</feature>
<feature type="region of interest" description="Disordered" evidence="1">
    <location>
        <begin position="299"/>
        <end position="340"/>
    </location>
</feature>
<gene>
    <name evidence="3" type="ORF">NKR19_g4729</name>
</gene>
<feature type="compositionally biased region" description="Basic and acidic residues" evidence="1">
    <location>
        <begin position="1028"/>
        <end position="1042"/>
    </location>
</feature>
<feature type="compositionally biased region" description="Basic and acidic residues" evidence="1">
    <location>
        <begin position="503"/>
        <end position="516"/>
    </location>
</feature>
<feature type="compositionally biased region" description="Polar residues" evidence="1">
    <location>
        <begin position="221"/>
        <end position="233"/>
    </location>
</feature>
<feature type="transmembrane region" description="Helical" evidence="2">
    <location>
        <begin position="1196"/>
        <end position="1215"/>
    </location>
</feature>
<feature type="region of interest" description="Disordered" evidence="1">
    <location>
        <begin position="200"/>
        <end position="257"/>
    </location>
</feature>
<dbReference type="InterPro" id="IPR038769">
    <property type="entry name" value="MTC4"/>
</dbReference>
<accession>A0AA38S6Q1</accession>
<keyword evidence="2" id="KW-1133">Transmembrane helix</keyword>
<dbReference type="EMBL" id="JANBVN010000060">
    <property type="protein sequence ID" value="KAJ9151674.1"/>
    <property type="molecule type" value="Genomic_DNA"/>
</dbReference>
<feature type="region of interest" description="Disordered" evidence="1">
    <location>
        <begin position="529"/>
        <end position="580"/>
    </location>
</feature>
<feature type="compositionally biased region" description="Polar residues" evidence="1">
    <location>
        <begin position="882"/>
        <end position="896"/>
    </location>
</feature>
<feature type="compositionally biased region" description="Polar residues" evidence="1">
    <location>
        <begin position="624"/>
        <end position="633"/>
    </location>
</feature>
<feature type="region of interest" description="Disordered" evidence="1">
    <location>
        <begin position="1028"/>
        <end position="1076"/>
    </location>
</feature>
<name>A0AA38S6Q1_9PEZI</name>
<feature type="compositionally biased region" description="Low complexity" evidence="1">
    <location>
        <begin position="706"/>
        <end position="718"/>
    </location>
</feature>
<dbReference type="PANTHER" id="PTHR38426">
    <property type="entry name" value="MAINTENANCE OF TELOMERE CAPPING PROTEIN 4"/>
    <property type="match status" value="1"/>
</dbReference>
<evidence type="ECO:0000313" key="3">
    <source>
        <dbReference type="EMBL" id="KAJ9151674.1"/>
    </source>
</evidence>
<feature type="compositionally biased region" description="Basic and acidic residues" evidence="1">
    <location>
        <begin position="917"/>
        <end position="928"/>
    </location>
</feature>
<reference evidence="3" key="1">
    <citation type="submission" date="2022-07" db="EMBL/GenBank/DDBJ databases">
        <title>Fungi with potential for degradation of polypropylene.</title>
        <authorList>
            <person name="Gostincar C."/>
        </authorList>
    </citation>
    <scope>NUCLEOTIDE SEQUENCE</scope>
    <source>
        <strain evidence="3">EXF-13287</strain>
    </source>
</reference>
<feature type="compositionally biased region" description="Polar residues" evidence="1">
    <location>
        <begin position="103"/>
        <end position="112"/>
    </location>
</feature>
<feature type="compositionally biased region" description="Basic residues" evidence="1">
    <location>
        <begin position="59"/>
        <end position="72"/>
    </location>
</feature>
<feature type="region of interest" description="Disordered" evidence="1">
    <location>
        <begin position="598"/>
        <end position="806"/>
    </location>
</feature>
<feature type="compositionally biased region" description="Basic and acidic residues" evidence="1">
    <location>
        <begin position="560"/>
        <end position="569"/>
    </location>
</feature>
<feature type="region of interest" description="Disordered" evidence="1">
    <location>
        <begin position="470"/>
        <end position="516"/>
    </location>
</feature>
<protein>
    <submittedName>
        <fullName evidence="3">Uncharacterized protein</fullName>
    </submittedName>
</protein>
<keyword evidence="2" id="KW-0812">Transmembrane</keyword>
<feature type="compositionally biased region" description="Polar residues" evidence="1">
    <location>
        <begin position="307"/>
        <end position="329"/>
    </location>
</feature>
<dbReference type="AlphaFoldDB" id="A0AA38S6Q1"/>
<sequence length="1243" mass="135954">MADSDASAPPNSLHPTRSSKQTKAASTPRSSLTAFHTDIDPPKPRVPLSKHVQDDDNKRHSKAVHRSHKHRSSGAFLLPDALRPESSAPQRTHTHRRHATTAENHITTSGSATPEKVVSNVHANGGQAITPESTSKRSTRTSDTISGAAAAQRDSLADATTLDGSERPGAAPLDMDSAQIVNMALNLSESRRLAARRNISSPLPPKLAPLPDSAAGGSLRQHLQQQRRVSRNISPRPGAVVRSGSGHNVSSPLKPGFEPEGSYRYHFSQSTLSRAQKAKDYLELQALYRKVLDLVPPLTPERDRRLSSNVSPYGSPAGSQSVSRATTRSFEPDMHGRPYNPLQYVRNRKVRTRERKTIDGEAQGFADVARVSEWVDEATRCVASGQIGDSGSTLPPFDTPEEITNGVSTSQPGGTMTKTKRPRVDWVIDPADMLADVYWLEQDTNKNMVEDRDGRRVFVQDSSLFRPLSRQIGDRANNPALSSALQDATGLRVETDPTGLEQKTSKGESDHMFGSARERAQQKLQAIKGLHHRHNSSRDHRHYDSRHSRSGSLSESSDNDSDRKGRARGETIGSSGKEILEKQMLEMFAREHREKELEARYGPESGRQRSLTAESVAPKGDSVIHSTAPSRTPSHSRKQSAADPNGDAKAKVLPVSPKQSTRASLEVPITGRRLSIDYDTSYPASPEFKPNRGTGIVPALGKDLSPRPSRPSSPSRNPLSKVKSIFRDRSRERYSYPDSRRGSADANAVAPESAPDTPLDRAKKRPDEKRGSVSPIRKVISRGSDTSHRSPRSGGSLRHRGDDSYGLRGLLKAPRIDSVLRSGVSRVSDLIWRKDPDGAGGDSSTSSDESDTEPGRGRPRESAAQPDTQGPKTYLNVMPSFVPTSQSHSRLPQSDQGLLYPANPASRPISRQSSRFELLKPPKIEIKDTSPNGAPPEQKVPSRGSSDTSGADSSKSSHVDPNTSLNAAISMPQLRRLSTGTTSRAQRHWSISDGNNRPAAPHAVVSRAEIARLRALVLSSGIMAKEIDRRARERRPPDRLRLPDPSTSRHPSSTPSVSSLSPSPTGGAPPLHPTWSSIAALHPDPRARAALLSDPLSQTDLFPAAARTLASAIEQAGTRWQSASQTFSASTAPRLHREIEAARQTVAGRLSDMTRSAADEADEVSLDLSQGQRLKVKRVVDVIEKMLRRRRRRFRWVRRGLWLGVEWVLVGFMWYVWFVVVIARMVLGVGKGVVSAVRWLLWL</sequence>
<proteinExistence type="predicted"/>
<feature type="compositionally biased region" description="Basic and acidic residues" evidence="1">
    <location>
        <begin position="725"/>
        <end position="743"/>
    </location>
</feature>
<feature type="compositionally biased region" description="Basic and acidic residues" evidence="1">
    <location>
        <begin position="758"/>
        <end position="771"/>
    </location>
</feature>
<feature type="region of interest" description="Disordered" evidence="1">
    <location>
        <begin position="1"/>
        <end position="175"/>
    </location>
</feature>
<keyword evidence="2" id="KW-0472">Membrane</keyword>
<feature type="region of interest" description="Disordered" evidence="1">
    <location>
        <begin position="832"/>
        <end position="1000"/>
    </location>
</feature>
<feature type="compositionally biased region" description="Low complexity" evidence="1">
    <location>
        <begin position="942"/>
        <end position="956"/>
    </location>
</feature>
<dbReference type="PANTHER" id="PTHR38426:SF1">
    <property type="entry name" value="MAINTENANCE OF TELOMERE CAPPING PROTEIN 4"/>
    <property type="match status" value="1"/>
</dbReference>
<evidence type="ECO:0000313" key="4">
    <source>
        <dbReference type="Proteomes" id="UP001174691"/>
    </source>
</evidence>
<evidence type="ECO:0000256" key="2">
    <source>
        <dbReference type="SAM" id="Phobius"/>
    </source>
</evidence>
<evidence type="ECO:0000256" key="1">
    <source>
        <dbReference type="SAM" id="MobiDB-lite"/>
    </source>
</evidence>